<organism evidence="2 3">
    <name type="scientific">Methylobacterium oryzae CBMB20</name>
    <dbReference type="NCBI Taxonomy" id="693986"/>
    <lineage>
        <taxon>Bacteria</taxon>
        <taxon>Pseudomonadati</taxon>
        <taxon>Pseudomonadota</taxon>
        <taxon>Alphaproteobacteria</taxon>
        <taxon>Hyphomicrobiales</taxon>
        <taxon>Methylobacteriaceae</taxon>
        <taxon>Methylobacterium</taxon>
    </lineage>
</organism>
<keyword evidence="1" id="KW-0472">Membrane</keyword>
<evidence type="ECO:0000313" key="3">
    <source>
        <dbReference type="Proteomes" id="UP000029492"/>
    </source>
</evidence>
<protein>
    <submittedName>
        <fullName evidence="2">Protein of unassigned function</fullName>
    </submittedName>
</protein>
<dbReference type="HOGENOM" id="CLU_3185737_0_0_5"/>
<reference evidence="2 3" key="1">
    <citation type="journal article" date="2014" name="PLoS ONE">
        <title>Genome Information of Methylobacterium oryzae, a Plant-Probiotic Methylotroph in the Phyllosphere.</title>
        <authorList>
            <person name="Kwak M.J."/>
            <person name="Jeong H."/>
            <person name="Madhaiyan M."/>
            <person name="Lee Y."/>
            <person name="Sa T.M."/>
            <person name="Oh T.K."/>
            <person name="Kim J.F."/>
        </authorList>
    </citation>
    <scope>NUCLEOTIDE SEQUENCE [LARGE SCALE GENOMIC DNA]</scope>
    <source>
        <strain evidence="2 3">CBMB20</strain>
    </source>
</reference>
<sequence length="46" mass="5221">MVNRLVGALKMADHLVILFVSVVIHVYSDREMPQMAHSIGFRAIVR</sequence>
<dbReference type="EMBL" id="CP003811">
    <property type="protein sequence ID" value="AIQ93865.1"/>
    <property type="molecule type" value="Genomic_DNA"/>
</dbReference>
<name>A0A089P510_9HYPH</name>
<evidence type="ECO:0000256" key="1">
    <source>
        <dbReference type="SAM" id="Phobius"/>
    </source>
</evidence>
<evidence type="ECO:0000313" key="2">
    <source>
        <dbReference type="EMBL" id="AIQ93865.1"/>
    </source>
</evidence>
<dbReference type="Proteomes" id="UP000029492">
    <property type="component" value="Chromosome"/>
</dbReference>
<proteinExistence type="predicted"/>
<dbReference type="AlphaFoldDB" id="A0A089P510"/>
<accession>A0A089P510</accession>
<dbReference type="STRING" id="693986.MOC_6110"/>
<keyword evidence="3" id="KW-1185">Reference proteome</keyword>
<dbReference type="KEGG" id="mor:MOC_6110"/>
<feature type="transmembrane region" description="Helical" evidence="1">
    <location>
        <begin position="6"/>
        <end position="27"/>
    </location>
</feature>
<keyword evidence="1" id="KW-1133">Transmembrane helix</keyword>
<gene>
    <name evidence="2" type="ORF">MOC_6110</name>
</gene>
<keyword evidence="1" id="KW-0812">Transmembrane</keyword>